<accession>A0A4V2F0T6</accession>
<sequence>MKTIRSIVLITASFLIVSGSSSCKLWNSVFGPKYGCPANSKNAGAERILSGEKLPKAKKFKS</sequence>
<dbReference type="AlphaFoldDB" id="A0A4V2F0T6"/>
<comment type="caution">
    <text evidence="1">The sequence shown here is derived from an EMBL/GenBank/DDBJ whole genome shotgun (WGS) entry which is preliminary data.</text>
</comment>
<evidence type="ECO:0000313" key="2">
    <source>
        <dbReference type="Proteomes" id="UP000293874"/>
    </source>
</evidence>
<evidence type="ECO:0000313" key="1">
    <source>
        <dbReference type="EMBL" id="RZS71261.1"/>
    </source>
</evidence>
<dbReference type="PROSITE" id="PS51257">
    <property type="entry name" value="PROKAR_LIPOPROTEIN"/>
    <property type="match status" value="1"/>
</dbReference>
<dbReference type="RefSeq" id="WP_127129300.1">
    <property type="nucleotide sequence ID" value="NZ_CP042431.1"/>
</dbReference>
<dbReference type="Proteomes" id="UP000293874">
    <property type="component" value="Unassembled WGS sequence"/>
</dbReference>
<gene>
    <name evidence="1" type="ORF">EV199_3163</name>
</gene>
<dbReference type="OrthoDB" id="678915at2"/>
<name>A0A4V2F0T6_9BACT</name>
<evidence type="ECO:0008006" key="3">
    <source>
        <dbReference type="Google" id="ProtNLM"/>
    </source>
</evidence>
<keyword evidence="2" id="KW-1185">Reference proteome</keyword>
<reference evidence="1 2" key="1">
    <citation type="submission" date="2019-02" db="EMBL/GenBank/DDBJ databases">
        <title>Genomic Encyclopedia of Type Strains, Phase IV (KMG-IV): sequencing the most valuable type-strain genomes for metagenomic binning, comparative biology and taxonomic classification.</title>
        <authorList>
            <person name="Goeker M."/>
        </authorList>
    </citation>
    <scope>NUCLEOTIDE SEQUENCE [LARGE SCALE GENOMIC DNA]</scope>
    <source>
        <strain evidence="1 2">DSM 18116</strain>
    </source>
</reference>
<organism evidence="1 2">
    <name type="scientific">Pseudobacter ginsenosidimutans</name>
    <dbReference type="NCBI Taxonomy" id="661488"/>
    <lineage>
        <taxon>Bacteria</taxon>
        <taxon>Pseudomonadati</taxon>
        <taxon>Bacteroidota</taxon>
        <taxon>Chitinophagia</taxon>
        <taxon>Chitinophagales</taxon>
        <taxon>Chitinophagaceae</taxon>
        <taxon>Pseudobacter</taxon>
    </lineage>
</organism>
<dbReference type="EMBL" id="SGXA01000002">
    <property type="protein sequence ID" value="RZS71261.1"/>
    <property type="molecule type" value="Genomic_DNA"/>
</dbReference>
<proteinExistence type="predicted"/>
<protein>
    <recommendedName>
        <fullName evidence="3">Lipoprotein</fullName>
    </recommendedName>
</protein>